<organism evidence="1 2">
    <name type="scientific">Mesorhizobium sanjuanii</name>
    <dbReference type="NCBI Taxonomy" id="2037900"/>
    <lineage>
        <taxon>Bacteria</taxon>
        <taxon>Pseudomonadati</taxon>
        <taxon>Pseudomonadota</taxon>
        <taxon>Alphaproteobacteria</taxon>
        <taxon>Hyphomicrobiales</taxon>
        <taxon>Phyllobacteriaceae</taxon>
        <taxon>Mesorhizobium</taxon>
    </lineage>
</organism>
<dbReference type="SUPFAM" id="SSF55469">
    <property type="entry name" value="FMN-dependent nitroreductase-like"/>
    <property type="match status" value="2"/>
</dbReference>
<dbReference type="EMBL" id="NWQG01000171">
    <property type="protein sequence ID" value="PDQ18754.1"/>
    <property type="molecule type" value="Genomic_DNA"/>
</dbReference>
<dbReference type="Proteomes" id="UP000219182">
    <property type="component" value="Unassembled WGS sequence"/>
</dbReference>
<protein>
    <submittedName>
        <fullName evidence="1">Tat pathway signal protein</fullName>
    </submittedName>
</protein>
<dbReference type="Gene3D" id="3.40.109.10">
    <property type="entry name" value="NADH Oxidase"/>
    <property type="match status" value="1"/>
</dbReference>
<dbReference type="GO" id="GO:0016491">
    <property type="term" value="F:oxidoreductase activity"/>
    <property type="evidence" value="ECO:0007669"/>
    <property type="project" value="InterPro"/>
</dbReference>
<dbReference type="AlphaFoldDB" id="A0A2A6FA77"/>
<dbReference type="InterPro" id="IPR000415">
    <property type="entry name" value="Nitroreductase-like"/>
</dbReference>
<dbReference type="NCBIfam" id="NF047509">
    <property type="entry name" value="Rv3131_FMN_oxido"/>
    <property type="match status" value="1"/>
</dbReference>
<comment type="caution">
    <text evidence="1">The sequence shown here is derived from an EMBL/GenBank/DDBJ whole genome shotgun (WGS) entry which is preliminary data.</text>
</comment>
<keyword evidence="2" id="KW-1185">Reference proteome</keyword>
<sequence>MNRRSLMVGAGATFVVAGVGAVAWKTSVGSAAEYEAYTARLRSDLTLPDIGDVVRYASLAANSHNTQPWYFRAKDRVIEILPDLSRRTPAVDPDDHHLFVSLGCAAANLAIAAASSGRPGETAIAPDGSIRYEFVTGPARQEPLLPAIAKRQSTRSEYDRRSVSTADLTLLERAAAISGVKLILVVDRARIGRVRDLVVAGNDDQMADPAFMAELKHWLRFNPRSAMASGDGLFSAATGNPSIPTALGRLAFDNLFDARSEGEKYARHIDSSAGIAVFVGDREDREHWIRVGQACQRFALMGTSLGMKLAFINQPAEVTRLRPEMAGLVGETRRPDIIMRFGYAPALPYSPRRPVNMVLA</sequence>
<evidence type="ECO:0000313" key="2">
    <source>
        <dbReference type="Proteomes" id="UP000219182"/>
    </source>
</evidence>
<proteinExistence type="predicted"/>
<reference evidence="1 2" key="1">
    <citation type="submission" date="2017-09" db="EMBL/GenBank/DDBJ databases">
        <title>Mesorhizobum sanjuanii sp. nov. isolated from nodules of Lotus tenuis in saline-alkaline lowlands of Flooding Pampa.</title>
        <authorList>
            <person name="Sannazzaro A.I."/>
            <person name="Torres Tejerizo G.A."/>
            <person name="Fontana F."/>
            <person name="Cumpa Velazquez L.M."/>
            <person name="Hansen L."/>
            <person name="Pistorio M."/>
            <person name="Estrella M.J."/>
        </authorList>
    </citation>
    <scope>NUCLEOTIDE SEQUENCE [LARGE SCALE GENOMIC DNA]</scope>
    <source>
        <strain evidence="1 2">BSA136</strain>
    </source>
</reference>
<gene>
    <name evidence="1" type="ORF">CN311_23085</name>
</gene>
<accession>A0A2A6FA77</accession>
<evidence type="ECO:0000313" key="1">
    <source>
        <dbReference type="EMBL" id="PDQ18754.1"/>
    </source>
</evidence>
<name>A0A2A6FA77_9HYPH</name>